<keyword evidence="3" id="KW-1185">Reference proteome</keyword>
<comment type="caution">
    <text evidence="2">The sequence shown here is derived from an EMBL/GenBank/DDBJ whole genome shotgun (WGS) entry which is preliminary data.</text>
</comment>
<dbReference type="Proteomes" id="UP001220022">
    <property type="component" value="Unassembled WGS sequence"/>
</dbReference>
<evidence type="ECO:0000313" key="3">
    <source>
        <dbReference type="Proteomes" id="UP001220022"/>
    </source>
</evidence>
<reference evidence="2 3" key="1">
    <citation type="submission" date="2023-03" db="EMBL/GenBank/DDBJ databases">
        <title>Draft genome sequence of type strain Streptomyces ferralitis JCM 14344.</title>
        <authorList>
            <person name="Klaysubun C."/>
            <person name="Duangmal K."/>
        </authorList>
    </citation>
    <scope>NUCLEOTIDE SEQUENCE [LARGE SCALE GENOMIC DNA]</scope>
    <source>
        <strain evidence="2 3">JCM 14344</strain>
    </source>
</reference>
<feature type="chain" id="PRO_5047137767" evidence="1">
    <location>
        <begin position="40"/>
        <end position="234"/>
    </location>
</feature>
<protein>
    <submittedName>
        <fullName evidence="2">Uncharacterized protein</fullName>
    </submittedName>
</protein>
<gene>
    <name evidence="2" type="ORF">P2L57_13345</name>
</gene>
<organism evidence="2 3">
    <name type="scientific">Streptantibioticus ferralitis</name>
    <dbReference type="NCBI Taxonomy" id="236510"/>
    <lineage>
        <taxon>Bacteria</taxon>
        <taxon>Bacillati</taxon>
        <taxon>Actinomycetota</taxon>
        <taxon>Actinomycetes</taxon>
        <taxon>Kitasatosporales</taxon>
        <taxon>Streptomycetaceae</taxon>
        <taxon>Streptantibioticus</taxon>
    </lineage>
</organism>
<accession>A0ABT5YYU2</accession>
<dbReference type="EMBL" id="JARHTQ010000007">
    <property type="protein sequence ID" value="MDF2256678.1"/>
    <property type="molecule type" value="Genomic_DNA"/>
</dbReference>
<sequence length="234" mass="24809">MSRNLARRFTRRPRRVRPDRTAAAGTVTGLMLTAVPLLASATPAAVCGTPDTASVNADAAHVQPATTRTARTSAAVHHGHAKATFDPLAIPKEVLAGGPRAKIGGMIYNGTGAAFDSVRPTLGLYAWTPVGNPDQRGNGKAVSLAPKDVTVEVYHQGRWQKLGLSTGCDPVIGANTGFLLQDLPSGHNTRFLFRFSIAATAARQLKSVQVHFGAWSERGYEDLVTRTIPLVHGN</sequence>
<proteinExistence type="predicted"/>
<evidence type="ECO:0000256" key="1">
    <source>
        <dbReference type="SAM" id="SignalP"/>
    </source>
</evidence>
<evidence type="ECO:0000313" key="2">
    <source>
        <dbReference type="EMBL" id="MDF2256678.1"/>
    </source>
</evidence>
<dbReference type="RefSeq" id="WP_275813300.1">
    <property type="nucleotide sequence ID" value="NZ_BAAANM010000001.1"/>
</dbReference>
<keyword evidence="1" id="KW-0732">Signal</keyword>
<feature type="signal peptide" evidence="1">
    <location>
        <begin position="1"/>
        <end position="39"/>
    </location>
</feature>
<name>A0ABT5YYU2_9ACTN</name>